<gene>
    <name evidence="2" type="ORF">ARMSODRAFT_962642</name>
</gene>
<proteinExistence type="predicted"/>
<dbReference type="EMBL" id="KZ293455">
    <property type="protein sequence ID" value="PBK63891.1"/>
    <property type="molecule type" value="Genomic_DNA"/>
</dbReference>
<evidence type="ECO:0000313" key="3">
    <source>
        <dbReference type="Proteomes" id="UP000218334"/>
    </source>
</evidence>
<evidence type="ECO:0000256" key="1">
    <source>
        <dbReference type="SAM" id="SignalP"/>
    </source>
</evidence>
<dbReference type="Proteomes" id="UP000218334">
    <property type="component" value="Unassembled WGS sequence"/>
</dbReference>
<keyword evidence="1" id="KW-0732">Signal</keyword>
<feature type="chain" id="PRO_5013587984" description="Secreted protein" evidence="1">
    <location>
        <begin position="24"/>
        <end position="80"/>
    </location>
</feature>
<evidence type="ECO:0000313" key="2">
    <source>
        <dbReference type="EMBL" id="PBK63891.1"/>
    </source>
</evidence>
<organism evidence="2 3">
    <name type="scientific">Armillaria solidipes</name>
    <dbReference type="NCBI Taxonomy" id="1076256"/>
    <lineage>
        <taxon>Eukaryota</taxon>
        <taxon>Fungi</taxon>
        <taxon>Dikarya</taxon>
        <taxon>Basidiomycota</taxon>
        <taxon>Agaricomycotina</taxon>
        <taxon>Agaricomycetes</taxon>
        <taxon>Agaricomycetidae</taxon>
        <taxon>Agaricales</taxon>
        <taxon>Marasmiineae</taxon>
        <taxon>Physalacriaceae</taxon>
        <taxon>Armillaria</taxon>
    </lineage>
</organism>
<dbReference type="AlphaFoldDB" id="A0A2H3AZ04"/>
<evidence type="ECO:0008006" key="4">
    <source>
        <dbReference type="Google" id="ProtNLM"/>
    </source>
</evidence>
<feature type="signal peptide" evidence="1">
    <location>
        <begin position="1"/>
        <end position="23"/>
    </location>
</feature>
<sequence length="80" mass="8814">MVSVSIRRVISIIVCCCLRTSSGSPVLLHPIQRRNSKFLKAILQRFYTEISEHCPFSDSGEAAMVISGLTCQISAEPIFA</sequence>
<name>A0A2H3AZ04_9AGAR</name>
<accession>A0A2H3AZ04</accession>
<protein>
    <recommendedName>
        <fullName evidence="4">Secreted protein</fullName>
    </recommendedName>
</protein>
<keyword evidence="3" id="KW-1185">Reference proteome</keyword>
<reference evidence="3" key="1">
    <citation type="journal article" date="2017" name="Nat. Ecol. Evol.">
        <title>Genome expansion and lineage-specific genetic innovations in the forest pathogenic fungi Armillaria.</title>
        <authorList>
            <person name="Sipos G."/>
            <person name="Prasanna A.N."/>
            <person name="Walter M.C."/>
            <person name="O'Connor E."/>
            <person name="Balint B."/>
            <person name="Krizsan K."/>
            <person name="Kiss B."/>
            <person name="Hess J."/>
            <person name="Varga T."/>
            <person name="Slot J."/>
            <person name="Riley R."/>
            <person name="Boka B."/>
            <person name="Rigling D."/>
            <person name="Barry K."/>
            <person name="Lee J."/>
            <person name="Mihaltcheva S."/>
            <person name="LaButti K."/>
            <person name="Lipzen A."/>
            <person name="Waldron R."/>
            <person name="Moloney N.M."/>
            <person name="Sperisen C."/>
            <person name="Kredics L."/>
            <person name="Vagvoelgyi C."/>
            <person name="Patrignani A."/>
            <person name="Fitzpatrick D."/>
            <person name="Nagy I."/>
            <person name="Doyle S."/>
            <person name="Anderson J.B."/>
            <person name="Grigoriev I.V."/>
            <person name="Gueldener U."/>
            <person name="Muensterkoetter M."/>
            <person name="Nagy L.G."/>
        </authorList>
    </citation>
    <scope>NUCLEOTIDE SEQUENCE [LARGE SCALE GENOMIC DNA]</scope>
    <source>
        <strain evidence="3">28-4</strain>
    </source>
</reference>